<dbReference type="AlphaFoldDB" id="A0A285VEX4"/>
<accession>A0A285VEX4</accession>
<name>A0A285VEX4_9ACTN</name>
<gene>
    <name evidence="1" type="ORF">SAMN05660748_4091</name>
</gene>
<evidence type="ECO:0000313" key="2">
    <source>
        <dbReference type="Proteomes" id="UP000219435"/>
    </source>
</evidence>
<dbReference type="Proteomes" id="UP000219435">
    <property type="component" value="Unassembled WGS sequence"/>
</dbReference>
<proteinExistence type="predicted"/>
<dbReference type="PANTHER" id="PTHR36439">
    <property type="entry name" value="BLL4334 PROTEIN"/>
    <property type="match status" value="1"/>
</dbReference>
<dbReference type="PANTHER" id="PTHR36439:SF1">
    <property type="entry name" value="DUF1697 DOMAIN-CONTAINING PROTEIN"/>
    <property type="match status" value="1"/>
</dbReference>
<reference evidence="2" key="1">
    <citation type="submission" date="2017-08" db="EMBL/GenBank/DDBJ databases">
        <authorList>
            <person name="Varghese N."/>
            <person name="Submissions S."/>
        </authorList>
    </citation>
    <scope>NUCLEOTIDE SEQUENCE [LARGE SCALE GENOMIC DNA]</scope>
    <source>
        <strain evidence="2">DSM 4725</strain>
    </source>
</reference>
<dbReference type="SUPFAM" id="SSF160379">
    <property type="entry name" value="SP0830-like"/>
    <property type="match status" value="1"/>
</dbReference>
<organism evidence="1 2">
    <name type="scientific">Blastococcus aggregatus</name>
    <dbReference type="NCBI Taxonomy" id="38502"/>
    <lineage>
        <taxon>Bacteria</taxon>
        <taxon>Bacillati</taxon>
        <taxon>Actinomycetota</taxon>
        <taxon>Actinomycetes</taxon>
        <taxon>Geodermatophilales</taxon>
        <taxon>Geodermatophilaceae</taxon>
        <taxon>Blastococcus</taxon>
    </lineage>
</organism>
<dbReference type="InterPro" id="IPR012545">
    <property type="entry name" value="DUF1697"/>
</dbReference>
<dbReference type="RefSeq" id="WP_097196840.1">
    <property type="nucleotide sequence ID" value="NZ_OBQI01000007.1"/>
</dbReference>
<sequence>MTTRYVALLRAINLGSTRRVSMPQLREALGARGYGTVRTHLASGNVVLDSPLGETDLAADLAVAIAEEFGLDVPVVVRSGEEVADVVAADPLGDVAADPSRYSVTFFPTAPDAERVAALPPADGGRYGVQGRELYLWLPDGLQQSPMGRWKWDRLLGVAGTARNWNTVRKLAELASDR</sequence>
<dbReference type="Gene3D" id="3.30.70.1280">
    <property type="entry name" value="SP0830-like domains"/>
    <property type="match status" value="1"/>
</dbReference>
<evidence type="ECO:0000313" key="1">
    <source>
        <dbReference type="EMBL" id="SOC52630.1"/>
    </source>
</evidence>
<dbReference type="OrthoDB" id="9806494at2"/>
<dbReference type="PIRSF" id="PIRSF008502">
    <property type="entry name" value="UCP008502"/>
    <property type="match status" value="1"/>
</dbReference>
<dbReference type="EMBL" id="OBQI01000007">
    <property type="protein sequence ID" value="SOC52630.1"/>
    <property type="molecule type" value="Genomic_DNA"/>
</dbReference>
<keyword evidence="2" id="KW-1185">Reference proteome</keyword>
<dbReference type="Pfam" id="PF08002">
    <property type="entry name" value="DUF1697"/>
    <property type="match status" value="1"/>
</dbReference>
<protein>
    <submittedName>
        <fullName evidence="1">Uncharacterized conserved protein, DUF1697 family</fullName>
    </submittedName>
</protein>